<accession>A0A544BQU9</accession>
<reference evidence="1 2" key="1">
    <citation type="submission" date="2019-07" db="EMBL/GenBank/DDBJ databases">
        <title>Phenotypic and genotypic antimicrobial resistance traits of Vibrio cholerae non-O1/non-O139 isolated from a large Austrian lake frequently associated with cases of infection.</title>
        <authorList>
            <person name="Lepuschitz S."/>
            <person name="Baron S."/>
            <person name="Larvor E."/>
            <person name="Granier S."/>
            <person name="Pretzer C."/>
            <person name="Mach R.L."/>
            <person name="Farnleitner A.H."/>
            <person name="Ruppitsch W."/>
            <person name="Pleininger S."/>
            <person name="Indra A."/>
            <person name="Kirschner A.K.T."/>
        </authorList>
    </citation>
    <scope>NUCLEOTIDE SEQUENCE [LARGE SCALE GENOMIC DNA]</scope>
    <source>
        <strain evidence="1 2">A12JL36W90</strain>
    </source>
</reference>
<sequence>MFIGGKLNWYELLTAASFGAIAVKLLDILWMQRVIHKSDKQKWLREQRLKAYSKLATEILSLGREFQTREDVFKGYALAAEAILLTDDKKLADKIETYFTMLSNLYAEALRDPSDPLKKSDSELDGAYAFVIKDSRELVDDLRKSLNR</sequence>
<dbReference type="AlphaFoldDB" id="A0A544BQU9"/>
<comment type="caution">
    <text evidence="1">The sequence shown here is derived from an EMBL/GenBank/DDBJ whole genome shotgun (WGS) entry which is preliminary data.</text>
</comment>
<organism evidence="1 2">
    <name type="scientific">Vibrio cholerae</name>
    <dbReference type="NCBI Taxonomy" id="666"/>
    <lineage>
        <taxon>Bacteria</taxon>
        <taxon>Pseudomonadati</taxon>
        <taxon>Pseudomonadota</taxon>
        <taxon>Gammaproteobacteria</taxon>
        <taxon>Vibrionales</taxon>
        <taxon>Vibrionaceae</taxon>
        <taxon>Vibrio</taxon>
    </lineage>
</organism>
<dbReference type="EMBL" id="VIOS01000134">
    <property type="protein sequence ID" value="TQP08683.1"/>
    <property type="molecule type" value="Genomic_DNA"/>
</dbReference>
<protein>
    <submittedName>
        <fullName evidence="1">Uncharacterized protein</fullName>
    </submittedName>
</protein>
<evidence type="ECO:0000313" key="1">
    <source>
        <dbReference type="EMBL" id="TQP08683.1"/>
    </source>
</evidence>
<dbReference type="Proteomes" id="UP000319979">
    <property type="component" value="Unassembled WGS sequence"/>
</dbReference>
<evidence type="ECO:0000313" key="2">
    <source>
        <dbReference type="Proteomes" id="UP000319979"/>
    </source>
</evidence>
<proteinExistence type="predicted"/>
<gene>
    <name evidence="1" type="ORF">FLM02_18635</name>
</gene>
<name>A0A544BQU9_VIBCL</name>
<dbReference type="RefSeq" id="WP_142578030.1">
    <property type="nucleotide sequence ID" value="NZ_VIOS01000134.1"/>
</dbReference>